<accession>A0ABT0X5Y0</accession>
<gene>
    <name evidence="4" type="ORF">M1E25_06885</name>
</gene>
<proteinExistence type="predicted"/>
<dbReference type="InterPro" id="IPR052016">
    <property type="entry name" value="Bact_Sigma-Reg"/>
</dbReference>
<keyword evidence="1" id="KW-0378">Hydrolase</keyword>
<dbReference type="EMBL" id="JAMQGM010000015">
    <property type="protein sequence ID" value="MCM2577082.1"/>
    <property type="molecule type" value="Genomic_DNA"/>
</dbReference>
<evidence type="ECO:0000256" key="2">
    <source>
        <dbReference type="SAM" id="MobiDB-lite"/>
    </source>
</evidence>
<evidence type="ECO:0000259" key="3">
    <source>
        <dbReference type="SMART" id="SM00331"/>
    </source>
</evidence>
<evidence type="ECO:0000256" key="1">
    <source>
        <dbReference type="ARBA" id="ARBA00022801"/>
    </source>
</evidence>
<name>A0ABT0X5Y0_9ACTN</name>
<evidence type="ECO:0000313" key="4">
    <source>
        <dbReference type="EMBL" id="MCM2577082.1"/>
    </source>
</evidence>
<dbReference type="PANTHER" id="PTHR43156">
    <property type="entry name" value="STAGE II SPORULATION PROTEIN E-RELATED"/>
    <property type="match status" value="1"/>
</dbReference>
<organism evidence="4 5">
    <name type="scientific">Streptomyces meridianus</name>
    <dbReference type="NCBI Taxonomy" id="2938945"/>
    <lineage>
        <taxon>Bacteria</taxon>
        <taxon>Bacillati</taxon>
        <taxon>Actinomycetota</taxon>
        <taxon>Actinomycetes</taxon>
        <taxon>Kitasatosporales</taxon>
        <taxon>Streptomycetaceae</taxon>
        <taxon>Streptomyces</taxon>
    </lineage>
</organism>
<feature type="domain" description="PPM-type phosphatase" evidence="3">
    <location>
        <begin position="169"/>
        <end position="384"/>
    </location>
</feature>
<dbReference type="PANTHER" id="PTHR43156:SF2">
    <property type="entry name" value="STAGE II SPORULATION PROTEIN E"/>
    <property type="match status" value="1"/>
</dbReference>
<dbReference type="Gene3D" id="3.60.40.10">
    <property type="entry name" value="PPM-type phosphatase domain"/>
    <property type="match status" value="1"/>
</dbReference>
<dbReference type="InterPro" id="IPR001932">
    <property type="entry name" value="PPM-type_phosphatase-like_dom"/>
</dbReference>
<feature type="region of interest" description="Disordered" evidence="2">
    <location>
        <begin position="390"/>
        <end position="413"/>
    </location>
</feature>
<sequence length="413" mass="44586">MDRISDVGKVLRNAAPHRLPEDIAAVLAEHYDAGDVRLRMADYGMRTLQNTGPAGQHLEAIPIQGTPEGRAFGAQEPWVEADPLRETVTVHLPVTVRGDRMGVLTAVLPEARYTPAVLPELEAACEALGHEILVAERDTDRYVIARRATRLTLAAEMQWQLLPGRSCDRPEFSLGAHLEPAYAVFGDNFDWSASADALTLTVTDGMGDGIDAALLTNLAVSALRNARRAGLDLADQARLADQAVYAQHQGAVHLSVLLLRFDLSTGEAEAVDAGSPRLWRLRDRTVEPVTFEAQLPLGMFEDTPYVTQRFEVRPGDRLLLGSDGVYDVEGGGGERYGDRAVARALLANSLLPAAQVPRALLHELGEYRGETPVADDAIVVCLDWYGRPQGTADGADSGAPSPVRLRPPGTGKD</sequence>
<dbReference type="InterPro" id="IPR036457">
    <property type="entry name" value="PPM-type-like_dom_sf"/>
</dbReference>
<evidence type="ECO:0000313" key="5">
    <source>
        <dbReference type="Proteomes" id="UP001167160"/>
    </source>
</evidence>
<dbReference type="Pfam" id="PF07228">
    <property type="entry name" value="SpoIIE"/>
    <property type="match status" value="1"/>
</dbReference>
<dbReference type="SMART" id="SM00331">
    <property type="entry name" value="PP2C_SIG"/>
    <property type="match status" value="1"/>
</dbReference>
<reference evidence="4" key="1">
    <citation type="journal article" date="2023" name="Int. J. Syst. Evol. Microbiol.">
        <title>Streptomyces meridianus sp. nov. isolated from brackish water of the Tagus estuary in Alcochete, Portugal.</title>
        <authorList>
            <person name="Santos J.D.N."/>
            <person name="Klimek D."/>
            <person name="Calusinska M."/>
            <person name="Lobo Da Cunha A."/>
            <person name="Catita J."/>
            <person name="Goncalves H."/>
            <person name="Gonzalez I."/>
            <person name="Reyes F."/>
            <person name="Lage O.M."/>
        </authorList>
    </citation>
    <scope>NUCLEOTIDE SEQUENCE</scope>
    <source>
        <strain evidence="4">MTZ3.1</strain>
    </source>
</reference>
<dbReference type="Proteomes" id="UP001167160">
    <property type="component" value="Unassembled WGS sequence"/>
</dbReference>
<keyword evidence="5" id="KW-1185">Reference proteome</keyword>
<dbReference type="SUPFAM" id="SSF81606">
    <property type="entry name" value="PP2C-like"/>
    <property type="match status" value="1"/>
</dbReference>
<protein>
    <submittedName>
        <fullName evidence="4">Serine/threonine-protein phosphatase</fullName>
    </submittedName>
</protein>
<comment type="caution">
    <text evidence="4">The sequence shown here is derived from an EMBL/GenBank/DDBJ whole genome shotgun (WGS) entry which is preliminary data.</text>
</comment>
<dbReference type="RefSeq" id="WP_251411263.1">
    <property type="nucleotide sequence ID" value="NZ_JAMQGM010000015.1"/>
</dbReference>